<dbReference type="OrthoDB" id="9999972at2"/>
<sequence length="175" mass="19712">MKFRVGLRTILFAIALIALGCGWYSSHAITRQKEINAIRQIEASGYTLASRFLYGSIAPMDLLEANINIIYADNTPSLMLPVANLLGIEAFHSVDTVVIKTQIDQDVVSQLGEFDSLTYVIYRPGPWDGQSNTDRESAKLLAEYAVRHRSVRVYVSEKLYRYLPTKTRGCLHLIE</sequence>
<reference evidence="1 2" key="1">
    <citation type="submission" date="2018-02" db="EMBL/GenBank/DDBJ databases">
        <title>Comparative genomes isolates from brazilian mangrove.</title>
        <authorList>
            <person name="Araujo J.E."/>
            <person name="Taketani R.G."/>
            <person name="Silva M.C.P."/>
            <person name="Loureco M.V."/>
            <person name="Andreote F.D."/>
        </authorList>
    </citation>
    <scope>NUCLEOTIDE SEQUENCE [LARGE SCALE GENOMIC DNA]</scope>
    <source>
        <strain evidence="1 2">Hex-1 MGV</strain>
    </source>
</reference>
<name>A0A2S8FK17_9BACT</name>
<evidence type="ECO:0000313" key="1">
    <source>
        <dbReference type="EMBL" id="PQO32506.1"/>
    </source>
</evidence>
<dbReference type="EMBL" id="PUHY01000012">
    <property type="protein sequence ID" value="PQO32506.1"/>
    <property type="molecule type" value="Genomic_DNA"/>
</dbReference>
<comment type="caution">
    <text evidence="1">The sequence shown here is derived from an EMBL/GenBank/DDBJ whole genome shotgun (WGS) entry which is preliminary data.</text>
</comment>
<dbReference type="Proteomes" id="UP000238322">
    <property type="component" value="Unassembled WGS sequence"/>
</dbReference>
<dbReference type="AlphaFoldDB" id="A0A2S8FK17"/>
<protein>
    <submittedName>
        <fullName evidence="1">Uncharacterized protein</fullName>
    </submittedName>
</protein>
<evidence type="ECO:0000313" key="2">
    <source>
        <dbReference type="Proteomes" id="UP000238322"/>
    </source>
</evidence>
<dbReference type="RefSeq" id="WP_105331517.1">
    <property type="nucleotide sequence ID" value="NZ_PUHY01000012.1"/>
</dbReference>
<gene>
    <name evidence="1" type="ORF">C5Y83_20035</name>
</gene>
<accession>A0A2S8FK17</accession>
<dbReference type="PROSITE" id="PS51257">
    <property type="entry name" value="PROKAR_LIPOPROTEIN"/>
    <property type="match status" value="1"/>
</dbReference>
<organism evidence="1 2">
    <name type="scientific">Blastopirellula marina</name>
    <dbReference type="NCBI Taxonomy" id="124"/>
    <lineage>
        <taxon>Bacteria</taxon>
        <taxon>Pseudomonadati</taxon>
        <taxon>Planctomycetota</taxon>
        <taxon>Planctomycetia</taxon>
        <taxon>Pirellulales</taxon>
        <taxon>Pirellulaceae</taxon>
        <taxon>Blastopirellula</taxon>
    </lineage>
</organism>
<proteinExistence type="predicted"/>